<dbReference type="SMART" id="SM00829">
    <property type="entry name" value="PKS_ER"/>
    <property type="match status" value="1"/>
</dbReference>
<keyword evidence="1" id="KW-0521">NADP</keyword>
<evidence type="ECO:0000259" key="3">
    <source>
        <dbReference type="SMART" id="SM00829"/>
    </source>
</evidence>
<name>A0ABX0STS7_9PSEU</name>
<evidence type="ECO:0000313" key="4">
    <source>
        <dbReference type="EMBL" id="NIH80055.1"/>
    </source>
</evidence>
<evidence type="ECO:0000256" key="1">
    <source>
        <dbReference type="ARBA" id="ARBA00022857"/>
    </source>
</evidence>
<reference evidence="4 5" key="1">
    <citation type="submission" date="2020-03" db="EMBL/GenBank/DDBJ databases">
        <title>Sequencing the genomes of 1000 actinobacteria strains.</title>
        <authorList>
            <person name="Klenk H.-P."/>
        </authorList>
    </citation>
    <scope>NUCLEOTIDE SEQUENCE [LARGE SCALE GENOMIC DNA]</scope>
    <source>
        <strain evidence="4 5">DSM 45668</strain>
    </source>
</reference>
<keyword evidence="5" id="KW-1185">Reference proteome</keyword>
<dbReference type="PANTHER" id="PTHR48106:SF18">
    <property type="entry name" value="QUINONE OXIDOREDUCTASE PIG3"/>
    <property type="match status" value="1"/>
</dbReference>
<dbReference type="GO" id="GO:0003960">
    <property type="term" value="F:quinone reductase (NADPH) activity"/>
    <property type="evidence" value="ECO:0007669"/>
    <property type="project" value="UniProtKB-EC"/>
</dbReference>
<dbReference type="InterPro" id="IPR013154">
    <property type="entry name" value="ADH-like_N"/>
</dbReference>
<dbReference type="Pfam" id="PF08240">
    <property type="entry name" value="ADH_N"/>
    <property type="match status" value="1"/>
</dbReference>
<dbReference type="SUPFAM" id="SSF50129">
    <property type="entry name" value="GroES-like"/>
    <property type="match status" value="1"/>
</dbReference>
<sequence>MRVIVVDRFGGPEVLRVKTVRDPHPGPGQVVVEVKVAGVLSLDTVIRRGEGGDRFPVSPPYVPGAGAAGQVTEIGAGVDPSWCGQWVLADVDGGYAEQVLAAPDQLIRIPPGAGLREAMALLHDGTTALAVFERVQVHRGETVLVQPAGGGLGILLVQLAHGAGARVIGAARGAEKLEKVRGLGADVVIDYSEPGWTDQAGPVDVAFDGVGGELGRAAAGLVVPGGRYSNYGFAGGAPVPAAEVARRGVTAYGLEQLGEYAAGRRARAERVLRMAARGAVRPVVGQTFPLSRAADAHRALENRTATGKTLLVV</sequence>
<comment type="caution">
    <text evidence="4">The sequence shown here is derived from an EMBL/GenBank/DDBJ whole genome shotgun (WGS) entry which is preliminary data.</text>
</comment>
<dbReference type="InterPro" id="IPR036291">
    <property type="entry name" value="NAD(P)-bd_dom_sf"/>
</dbReference>
<dbReference type="Gene3D" id="3.40.50.720">
    <property type="entry name" value="NAD(P)-binding Rossmann-like Domain"/>
    <property type="match status" value="1"/>
</dbReference>
<dbReference type="RefSeq" id="WP_167113665.1">
    <property type="nucleotide sequence ID" value="NZ_JAANOU010000001.1"/>
</dbReference>
<evidence type="ECO:0000313" key="5">
    <source>
        <dbReference type="Proteomes" id="UP000754495"/>
    </source>
</evidence>
<dbReference type="EMBL" id="JAANOU010000001">
    <property type="protein sequence ID" value="NIH80055.1"/>
    <property type="molecule type" value="Genomic_DNA"/>
</dbReference>
<proteinExistence type="predicted"/>
<keyword evidence="2 4" id="KW-0560">Oxidoreductase</keyword>
<dbReference type="Pfam" id="PF13602">
    <property type="entry name" value="ADH_zinc_N_2"/>
    <property type="match status" value="1"/>
</dbReference>
<dbReference type="InterPro" id="IPR011032">
    <property type="entry name" value="GroES-like_sf"/>
</dbReference>
<dbReference type="SUPFAM" id="SSF51735">
    <property type="entry name" value="NAD(P)-binding Rossmann-fold domains"/>
    <property type="match status" value="1"/>
</dbReference>
<gene>
    <name evidence="4" type="ORF">FHX46_002585</name>
</gene>
<dbReference type="PANTHER" id="PTHR48106">
    <property type="entry name" value="QUINONE OXIDOREDUCTASE PIG3-RELATED"/>
    <property type="match status" value="1"/>
</dbReference>
<dbReference type="Proteomes" id="UP000754495">
    <property type="component" value="Unassembled WGS sequence"/>
</dbReference>
<dbReference type="InterPro" id="IPR020843">
    <property type="entry name" value="ER"/>
</dbReference>
<organism evidence="4 5">
    <name type="scientific">Amycolatopsis viridis</name>
    <dbReference type="NCBI Taxonomy" id="185678"/>
    <lineage>
        <taxon>Bacteria</taxon>
        <taxon>Bacillati</taxon>
        <taxon>Actinomycetota</taxon>
        <taxon>Actinomycetes</taxon>
        <taxon>Pseudonocardiales</taxon>
        <taxon>Pseudonocardiaceae</taxon>
        <taxon>Amycolatopsis</taxon>
    </lineage>
</organism>
<feature type="domain" description="Enoyl reductase (ER)" evidence="3">
    <location>
        <begin position="10"/>
        <end position="311"/>
    </location>
</feature>
<dbReference type="EC" id="1.6.5.5" evidence="4"/>
<dbReference type="Gene3D" id="3.90.180.10">
    <property type="entry name" value="Medium-chain alcohol dehydrogenases, catalytic domain"/>
    <property type="match status" value="1"/>
</dbReference>
<protein>
    <submittedName>
        <fullName evidence="4">NADPH2:quinone reductase</fullName>
        <ecNumber evidence="4">1.6.5.5</ecNumber>
    </submittedName>
</protein>
<accession>A0ABX0STS7</accession>
<evidence type="ECO:0000256" key="2">
    <source>
        <dbReference type="ARBA" id="ARBA00023002"/>
    </source>
</evidence>